<name>A0A4S2CXQ0_STEMA</name>
<evidence type="ECO:0000313" key="3">
    <source>
        <dbReference type="Proteomes" id="UP000306631"/>
    </source>
</evidence>
<sequence length="107" mass="10648">MELKHSGLGIAAFCLALGCALIMLLSVIGASVAAINGVEMNEDSPLSLMVGLVIICAGFGQLIALALGVAAAFMPATKKVFGILAIVISIGSVIGMGMLVIAGLMMG</sequence>
<dbReference type="RefSeq" id="WP_017355291.1">
    <property type="nucleotide sequence ID" value="NZ_SRYW01000008.1"/>
</dbReference>
<feature type="transmembrane region" description="Helical" evidence="1">
    <location>
        <begin position="49"/>
        <end position="73"/>
    </location>
</feature>
<evidence type="ECO:0000313" key="2">
    <source>
        <dbReference type="EMBL" id="TGY33779.1"/>
    </source>
</evidence>
<protein>
    <recommendedName>
        <fullName evidence="4">Transmembrane protein</fullName>
    </recommendedName>
</protein>
<proteinExistence type="predicted"/>
<dbReference type="PROSITE" id="PS51257">
    <property type="entry name" value="PROKAR_LIPOPROTEIN"/>
    <property type="match status" value="1"/>
</dbReference>
<comment type="caution">
    <text evidence="2">The sequence shown here is derived from an EMBL/GenBank/DDBJ whole genome shotgun (WGS) entry which is preliminary data.</text>
</comment>
<dbReference type="Proteomes" id="UP000306631">
    <property type="component" value="Unassembled WGS sequence"/>
</dbReference>
<dbReference type="OrthoDB" id="7029557at2"/>
<organism evidence="2 3">
    <name type="scientific">Stenotrophomonas maltophilia</name>
    <name type="common">Pseudomonas maltophilia</name>
    <name type="synonym">Xanthomonas maltophilia</name>
    <dbReference type="NCBI Taxonomy" id="40324"/>
    <lineage>
        <taxon>Bacteria</taxon>
        <taxon>Pseudomonadati</taxon>
        <taxon>Pseudomonadota</taxon>
        <taxon>Gammaproteobacteria</taxon>
        <taxon>Lysobacterales</taxon>
        <taxon>Lysobacteraceae</taxon>
        <taxon>Stenotrophomonas</taxon>
        <taxon>Stenotrophomonas maltophilia group</taxon>
    </lineage>
</organism>
<gene>
    <name evidence="2" type="ORF">E5352_10380</name>
</gene>
<evidence type="ECO:0000256" key="1">
    <source>
        <dbReference type="SAM" id="Phobius"/>
    </source>
</evidence>
<dbReference type="EMBL" id="SRYW01000008">
    <property type="protein sequence ID" value="TGY33779.1"/>
    <property type="molecule type" value="Genomic_DNA"/>
</dbReference>
<feature type="transmembrane region" description="Helical" evidence="1">
    <location>
        <begin position="80"/>
        <end position="106"/>
    </location>
</feature>
<accession>A0A4S2CXQ0</accession>
<reference evidence="2 3" key="1">
    <citation type="submission" date="2019-04" db="EMBL/GenBank/DDBJ databases">
        <title>Microbes associate with the intestines of laboratory mice.</title>
        <authorList>
            <person name="Navarre W."/>
            <person name="Wong E."/>
            <person name="Huang K."/>
            <person name="Tropini C."/>
            <person name="Ng K."/>
            <person name="Yu B."/>
        </authorList>
    </citation>
    <scope>NUCLEOTIDE SEQUENCE [LARGE SCALE GENOMIC DNA]</scope>
    <source>
        <strain evidence="2 3">NM62_B4-13</strain>
    </source>
</reference>
<keyword evidence="1" id="KW-0472">Membrane</keyword>
<keyword evidence="1" id="KW-0812">Transmembrane</keyword>
<dbReference type="AlphaFoldDB" id="A0A4S2CXQ0"/>
<evidence type="ECO:0008006" key="4">
    <source>
        <dbReference type="Google" id="ProtNLM"/>
    </source>
</evidence>
<keyword evidence="1" id="KW-1133">Transmembrane helix</keyword>